<dbReference type="Gene3D" id="3.40.50.450">
    <property type="match status" value="1"/>
</dbReference>
<reference evidence="4 5" key="1">
    <citation type="submission" date="2018-05" db="EMBL/GenBank/DDBJ databases">
        <title>Acuticoccus sediminis sp. nov., isolated from deep-sea sediment of Indian Ocean.</title>
        <authorList>
            <person name="Liu X."/>
            <person name="Lai Q."/>
            <person name="Du Y."/>
            <person name="Sun F."/>
            <person name="Zhang X."/>
            <person name="Wang S."/>
            <person name="Shao Z."/>
        </authorList>
    </citation>
    <scope>NUCLEOTIDE SEQUENCE [LARGE SCALE GENOMIC DNA]</scope>
    <source>
        <strain evidence="4 5">PTG4-2</strain>
    </source>
</reference>
<dbReference type="OrthoDB" id="9785707at2"/>
<comment type="caution">
    <text evidence="4">The sequence shown here is derived from an EMBL/GenBank/DDBJ whole genome shotgun (WGS) entry which is preliminary data.</text>
</comment>
<gene>
    <name evidence="4" type="primary">dprA</name>
    <name evidence="4" type="ORF">DLJ53_08085</name>
</gene>
<dbReference type="Proteomes" id="UP000249590">
    <property type="component" value="Unassembled WGS sequence"/>
</dbReference>
<feature type="domain" description="DprA winged helix" evidence="3">
    <location>
        <begin position="300"/>
        <end position="358"/>
    </location>
</feature>
<dbReference type="EMBL" id="QHHQ01000001">
    <property type="protein sequence ID" value="RAI04386.1"/>
    <property type="molecule type" value="Genomic_DNA"/>
</dbReference>
<dbReference type="PANTHER" id="PTHR43022">
    <property type="entry name" value="PROTEIN SMF"/>
    <property type="match status" value="1"/>
</dbReference>
<dbReference type="InterPro" id="IPR003488">
    <property type="entry name" value="DprA"/>
</dbReference>
<dbReference type="GO" id="GO:0009294">
    <property type="term" value="P:DNA-mediated transformation"/>
    <property type="evidence" value="ECO:0007669"/>
    <property type="project" value="InterPro"/>
</dbReference>
<evidence type="ECO:0000259" key="2">
    <source>
        <dbReference type="Pfam" id="PF02481"/>
    </source>
</evidence>
<dbReference type="Gene3D" id="1.10.10.10">
    <property type="entry name" value="Winged helix-like DNA-binding domain superfamily/Winged helix DNA-binding domain"/>
    <property type="match status" value="1"/>
</dbReference>
<accession>A0A8B2P2L0</accession>
<dbReference type="InterPro" id="IPR036388">
    <property type="entry name" value="WH-like_DNA-bd_sf"/>
</dbReference>
<protein>
    <submittedName>
        <fullName evidence="4">DNA-protecting protein DprA</fullName>
    </submittedName>
</protein>
<dbReference type="AlphaFoldDB" id="A0A8B2P2L0"/>
<dbReference type="PANTHER" id="PTHR43022:SF1">
    <property type="entry name" value="PROTEIN SMF"/>
    <property type="match status" value="1"/>
</dbReference>
<feature type="domain" description="Smf/DprA SLOG" evidence="2">
    <location>
        <begin position="79"/>
        <end position="285"/>
    </location>
</feature>
<organism evidence="4 5">
    <name type="scientific">Acuticoccus sediminis</name>
    <dbReference type="NCBI Taxonomy" id="2184697"/>
    <lineage>
        <taxon>Bacteria</taxon>
        <taxon>Pseudomonadati</taxon>
        <taxon>Pseudomonadota</taxon>
        <taxon>Alphaproteobacteria</taxon>
        <taxon>Hyphomicrobiales</taxon>
        <taxon>Amorphaceae</taxon>
        <taxon>Acuticoccus</taxon>
    </lineage>
</organism>
<proteinExistence type="inferred from homology"/>
<evidence type="ECO:0000256" key="1">
    <source>
        <dbReference type="ARBA" id="ARBA00006525"/>
    </source>
</evidence>
<dbReference type="Pfam" id="PF21102">
    <property type="entry name" value="DprA_N"/>
    <property type="match status" value="1"/>
</dbReference>
<dbReference type="InterPro" id="IPR057666">
    <property type="entry name" value="DrpA_SLOG"/>
</dbReference>
<name>A0A8B2P2L0_9HYPH</name>
<dbReference type="SUPFAM" id="SSF102405">
    <property type="entry name" value="MCP/YpsA-like"/>
    <property type="match status" value="1"/>
</dbReference>
<sequence length="366" mass="37910">MKGLANEAERFDWLRLIRSENVGPETFHTLIRRFGTARAALDALPDLAAAGGGRRPIAVAEPGRVERELAAAERIGAHFVYYGTAAYPALLYEIGGPPPVLAVRGDTSIASRPAIAVVGSRQASAAGRTIARTWSEAFGADGWAVVSGLALGIDAEAHRAALATGTVAVVAGGVDRPSPEANVDLCDRIAEEGAVVSEMPLGTEPFSRLFVRRNRLIAGLSRGVVVVEAAARSGALYTADFAATAGREVFAVPGSPLDPRAAGCLKLLKEGATLATEARDVLVQLSAMDAPMLPGFSEDEPLPEDAPAGAVGEVHAALSLTPVSVDTLVRLTRLPTATVIATLVELELAGHAEREPNGMVRAAVPG</sequence>
<dbReference type="InterPro" id="IPR041614">
    <property type="entry name" value="DprA_WH"/>
</dbReference>
<evidence type="ECO:0000313" key="4">
    <source>
        <dbReference type="EMBL" id="RAI04386.1"/>
    </source>
</evidence>
<evidence type="ECO:0000313" key="5">
    <source>
        <dbReference type="Proteomes" id="UP000249590"/>
    </source>
</evidence>
<keyword evidence="5" id="KW-1185">Reference proteome</keyword>
<dbReference type="Pfam" id="PF17782">
    <property type="entry name" value="WHD_DprA"/>
    <property type="match status" value="1"/>
</dbReference>
<comment type="similarity">
    <text evidence="1">Belongs to the DprA/Smf family.</text>
</comment>
<evidence type="ECO:0000259" key="3">
    <source>
        <dbReference type="Pfam" id="PF17782"/>
    </source>
</evidence>
<dbReference type="NCBIfam" id="TIGR00732">
    <property type="entry name" value="dprA"/>
    <property type="match status" value="1"/>
</dbReference>
<dbReference type="Pfam" id="PF02481">
    <property type="entry name" value="DNA_processg_A"/>
    <property type="match status" value="1"/>
</dbReference>
<dbReference type="RefSeq" id="WP_111343831.1">
    <property type="nucleotide sequence ID" value="NZ_QHHQ01000001.1"/>
</dbReference>